<gene>
    <name evidence="4" type="ORF">SAMN05660690_4367</name>
</gene>
<dbReference type="Pfam" id="PF01408">
    <property type="entry name" value="GFO_IDH_MocA"/>
    <property type="match status" value="1"/>
</dbReference>
<keyword evidence="1" id="KW-0560">Oxidoreductase</keyword>
<evidence type="ECO:0000313" key="5">
    <source>
        <dbReference type="Proteomes" id="UP000199416"/>
    </source>
</evidence>
<dbReference type="AlphaFoldDB" id="A0A1G6V745"/>
<proteinExistence type="predicted"/>
<dbReference type="InterPro" id="IPR050463">
    <property type="entry name" value="Gfo/Idh/MocA_oxidrdct_glycsds"/>
</dbReference>
<protein>
    <submittedName>
        <fullName evidence="4">Predicted dehydrogenase</fullName>
    </submittedName>
</protein>
<dbReference type="STRING" id="1190417.SAMN05660690_4367"/>
<dbReference type="InterPro" id="IPR055170">
    <property type="entry name" value="GFO_IDH_MocA-like_dom"/>
</dbReference>
<dbReference type="InterPro" id="IPR000683">
    <property type="entry name" value="Gfo/Idh/MocA-like_OxRdtase_N"/>
</dbReference>
<dbReference type="Pfam" id="PF22725">
    <property type="entry name" value="GFO_IDH_MocA_C3"/>
    <property type="match status" value="1"/>
</dbReference>
<dbReference type="PANTHER" id="PTHR43818:SF11">
    <property type="entry name" value="BCDNA.GH03377"/>
    <property type="match status" value="1"/>
</dbReference>
<organism evidence="4 5">
    <name type="scientific">Geodermatophilus telluris</name>
    <dbReference type="NCBI Taxonomy" id="1190417"/>
    <lineage>
        <taxon>Bacteria</taxon>
        <taxon>Bacillati</taxon>
        <taxon>Actinomycetota</taxon>
        <taxon>Actinomycetes</taxon>
        <taxon>Geodermatophilales</taxon>
        <taxon>Geodermatophilaceae</taxon>
        <taxon>Geodermatophilus</taxon>
    </lineage>
</organism>
<feature type="domain" description="Gfo/Idh/MocA-like oxidoreductase N-terminal" evidence="2">
    <location>
        <begin position="20"/>
        <end position="140"/>
    </location>
</feature>
<name>A0A1G6V745_9ACTN</name>
<sequence>MVAPSPDRDRPVPVPVPVPVVLVGVHGHGRWHLDNLARATRAGVPVRLAGVCDTRPLTAEQRALAGDVPVGARLADLLEATGPGIAIVSTPIHTHAELALTAARAGSAVLLEKPPTPTLAGFEQLAADLAGTGRPCQVGFQSLGSQALPHVRRLLADGAIGEVLGIGAAGAWQRDAAYYARAPWAGRRSLDGVPVVDGALTNPFAHAVATALAVDGAAAVADAQVELYRAHPIEADDTSCLRVVTDRGTEVTVAVTLCADRDVEPHLVVHGTRGRVVLHYRPGRVRLERDGEVETTEHPATDLLEDLVAAVLEPGRPVLVPPAATRAFMQVVEAVRLADEPVEVPPAHRRAGTAGARVVPGVADAVERAAAGRLLFSELGLPWARAGAGAARG</sequence>
<dbReference type="SUPFAM" id="SSF51735">
    <property type="entry name" value="NAD(P)-binding Rossmann-fold domains"/>
    <property type="match status" value="1"/>
</dbReference>
<dbReference type="Gene3D" id="3.30.360.10">
    <property type="entry name" value="Dihydrodipicolinate Reductase, domain 2"/>
    <property type="match status" value="1"/>
</dbReference>
<dbReference type="PANTHER" id="PTHR43818">
    <property type="entry name" value="BCDNA.GH03377"/>
    <property type="match status" value="1"/>
</dbReference>
<keyword evidence="5" id="KW-1185">Reference proteome</keyword>
<dbReference type="InterPro" id="IPR036291">
    <property type="entry name" value="NAD(P)-bd_dom_sf"/>
</dbReference>
<dbReference type="GO" id="GO:0000166">
    <property type="term" value="F:nucleotide binding"/>
    <property type="evidence" value="ECO:0007669"/>
    <property type="project" value="InterPro"/>
</dbReference>
<feature type="domain" description="GFO/IDH/MocA-like oxidoreductase" evidence="3">
    <location>
        <begin position="151"/>
        <end position="276"/>
    </location>
</feature>
<dbReference type="Gene3D" id="3.40.50.720">
    <property type="entry name" value="NAD(P)-binding Rossmann-like Domain"/>
    <property type="match status" value="1"/>
</dbReference>
<dbReference type="EMBL" id="FMZF01000008">
    <property type="protein sequence ID" value="SDD49398.1"/>
    <property type="molecule type" value="Genomic_DNA"/>
</dbReference>
<dbReference type="Proteomes" id="UP000199416">
    <property type="component" value="Unassembled WGS sequence"/>
</dbReference>
<dbReference type="SUPFAM" id="SSF55347">
    <property type="entry name" value="Glyceraldehyde-3-phosphate dehydrogenase-like, C-terminal domain"/>
    <property type="match status" value="1"/>
</dbReference>
<reference evidence="5" key="1">
    <citation type="submission" date="2016-10" db="EMBL/GenBank/DDBJ databases">
        <authorList>
            <person name="Varghese N."/>
            <person name="Submissions S."/>
        </authorList>
    </citation>
    <scope>NUCLEOTIDE SEQUENCE [LARGE SCALE GENOMIC DNA]</scope>
    <source>
        <strain evidence="5">DSM 45421</strain>
    </source>
</reference>
<evidence type="ECO:0000259" key="2">
    <source>
        <dbReference type="Pfam" id="PF01408"/>
    </source>
</evidence>
<evidence type="ECO:0000313" key="4">
    <source>
        <dbReference type="EMBL" id="SDD49398.1"/>
    </source>
</evidence>
<dbReference type="OrthoDB" id="9812981at2"/>
<evidence type="ECO:0000256" key="1">
    <source>
        <dbReference type="ARBA" id="ARBA00023002"/>
    </source>
</evidence>
<dbReference type="RefSeq" id="WP_091368875.1">
    <property type="nucleotide sequence ID" value="NZ_FMZF01000008.1"/>
</dbReference>
<dbReference type="GO" id="GO:0016491">
    <property type="term" value="F:oxidoreductase activity"/>
    <property type="evidence" value="ECO:0007669"/>
    <property type="project" value="UniProtKB-KW"/>
</dbReference>
<accession>A0A1G6V745</accession>
<evidence type="ECO:0000259" key="3">
    <source>
        <dbReference type="Pfam" id="PF22725"/>
    </source>
</evidence>